<evidence type="ECO:0000256" key="1">
    <source>
        <dbReference type="SAM" id="Phobius"/>
    </source>
</evidence>
<keyword evidence="3" id="KW-1185">Reference proteome</keyword>
<dbReference type="EMBL" id="CABIJS010000199">
    <property type="protein sequence ID" value="VUZ45992.1"/>
    <property type="molecule type" value="Genomic_DNA"/>
</dbReference>
<gene>
    <name evidence="2" type="ORF">WMSIL1_LOCUS5933</name>
</gene>
<reference evidence="2 3" key="1">
    <citation type="submission" date="2019-07" db="EMBL/GenBank/DDBJ databases">
        <authorList>
            <person name="Jastrzebski P J."/>
            <person name="Paukszto L."/>
            <person name="Jastrzebski P J."/>
        </authorList>
    </citation>
    <scope>NUCLEOTIDE SEQUENCE [LARGE SCALE GENOMIC DNA]</scope>
    <source>
        <strain evidence="2 3">WMS-il1</strain>
    </source>
</reference>
<evidence type="ECO:0000313" key="2">
    <source>
        <dbReference type="EMBL" id="VUZ45992.1"/>
    </source>
</evidence>
<protein>
    <submittedName>
        <fullName evidence="2">Uncharacterized protein</fullName>
    </submittedName>
</protein>
<name>A0A564YFD5_HYMDI</name>
<dbReference type="Proteomes" id="UP000321570">
    <property type="component" value="Unassembled WGS sequence"/>
</dbReference>
<feature type="transmembrane region" description="Helical" evidence="1">
    <location>
        <begin position="20"/>
        <end position="40"/>
    </location>
</feature>
<proteinExistence type="predicted"/>
<sequence>MFTLEETGGAFPPEVLTQLAQAHFTNELSGFIVTVAAIYATSLRMKMQLIC</sequence>
<evidence type="ECO:0000313" key="3">
    <source>
        <dbReference type="Proteomes" id="UP000321570"/>
    </source>
</evidence>
<organism evidence="2 3">
    <name type="scientific">Hymenolepis diminuta</name>
    <name type="common">Rat tapeworm</name>
    <dbReference type="NCBI Taxonomy" id="6216"/>
    <lineage>
        <taxon>Eukaryota</taxon>
        <taxon>Metazoa</taxon>
        <taxon>Spiralia</taxon>
        <taxon>Lophotrochozoa</taxon>
        <taxon>Platyhelminthes</taxon>
        <taxon>Cestoda</taxon>
        <taxon>Eucestoda</taxon>
        <taxon>Cyclophyllidea</taxon>
        <taxon>Hymenolepididae</taxon>
        <taxon>Hymenolepis</taxon>
    </lineage>
</organism>
<keyword evidence="1" id="KW-0812">Transmembrane</keyword>
<keyword evidence="1" id="KW-1133">Transmembrane helix</keyword>
<keyword evidence="1" id="KW-0472">Membrane</keyword>
<accession>A0A564YFD5</accession>
<dbReference type="AlphaFoldDB" id="A0A564YFD5"/>